<dbReference type="InterPro" id="IPR036388">
    <property type="entry name" value="WH-like_DNA-bd_sf"/>
</dbReference>
<keyword evidence="1" id="KW-0805">Transcription regulation</keyword>
<dbReference type="GO" id="GO:0003677">
    <property type="term" value="F:DNA binding"/>
    <property type="evidence" value="ECO:0007669"/>
    <property type="project" value="UniProtKB-KW"/>
</dbReference>
<feature type="domain" description="HTH marR-type" evidence="4">
    <location>
        <begin position="19"/>
        <end position="152"/>
    </location>
</feature>
<proteinExistence type="predicted"/>
<dbReference type="PANTHER" id="PTHR42756">
    <property type="entry name" value="TRANSCRIPTIONAL REGULATOR, MARR"/>
    <property type="match status" value="1"/>
</dbReference>
<dbReference type="Proteomes" id="UP000634919">
    <property type="component" value="Unassembled WGS sequence"/>
</dbReference>
<sequence length="176" mass="19613">MQTNCAVSADEASERVSARSRFGLLIGSVYRQWRRQVDLSFKDLGLSDATRMPLLVLHAGGVPMRQKDLAEALYLDTSSLVRVLSQLRAEALVDWSCDPTDRRTKYIELTQQGQRVASLILQKSLQIEQTILAGLTPEELQITRASLLKISQRFDHITSQPCGAEPGDMSPSQNKN</sequence>
<gene>
    <name evidence="5" type="ORF">H9646_13165</name>
</gene>
<evidence type="ECO:0000313" key="6">
    <source>
        <dbReference type="Proteomes" id="UP000634919"/>
    </source>
</evidence>
<evidence type="ECO:0000256" key="3">
    <source>
        <dbReference type="ARBA" id="ARBA00023163"/>
    </source>
</evidence>
<reference evidence="5 6" key="1">
    <citation type="submission" date="2020-08" db="EMBL/GenBank/DDBJ databases">
        <title>A Genomic Blueprint of the Chicken Gut Microbiome.</title>
        <authorList>
            <person name="Gilroy R."/>
            <person name="Ravi A."/>
            <person name="Getino M."/>
            <person name="Pursley I."/>
            <person name="Horton D.L."/>
            <person name="Alikhan N.-F."/>
            <person name="Baker D."/>
            <person name="Gharbi K."/>
            <person name="Hall N."/>
            <person name="Watson M."/>
            <person name="Adriaenssens E.M."/>
            <person name="Foster-Nyarko E."/>
            <person name="Jarju S."/>
            <person name="Secka A."/>
            <person name="Antonio M."/>
            <person name="Oren A."/>
            <person name="Chaudhuri R."/>
            <person name="La Ragione R.M."/>
            <person name="Hildebrand F."/>
            <person name="Pallen M.J."/>
        </authorList>
    </citation>
    <scope>NUCLEOTIDE SEQUENCE [LARGE SCALE GENOMIC DNA]</scope>
    <source>
        <strain evidence="5 6">Sa2CVA6</strain>
    </source>
</reference>
<dbReference type="InterPro" id="IPR036390">
    <property type="entry name" value="WH_DNA-bd_sf"/>
</dbReference>
<comment type="caution">
    <text evidence="5">The sequence shown here is derived from an EMBL/GenBank/DDBJ whole genome shotgun (WGS) entry which is preliminary data.</text>
</comment>
<keyword evidence="3" id="KW-0804">Transcription</keyword>
<evidence type="ECO:0000259" key="4">
    <source>
        <dbReference type="PROSITE" id="PS50995"/>
    </source>
</evidence>
<keyword evidence="6" id="KW-1185">Reference proteome</keyword>
<name>A0ABR8SD98_9BURK</name>
<dbReference type="PRINTS" id="PR00598">
    <property type="entry name" value="HTHMARR"/>
</dbReference>
<dbReference type="Gene3D" id="1.10.10.10">
    <property type="entry name" value="Winged helix-like DNA-binding domain superfamily/Winged helix DNA-binding domain"/>
    <property type="match status" value="1"/>
</dbReference>
<organism evidence="5 6">
    <name type="scientific">Comamonas avium</name>
    <dbReference type="NCBI Taxonomy" id="2762231"/>
    <lineage>
        <taxon>Bacteria</taxon>
        <taxon>Pseudomonadati</taxon>
        <taxon>Pseudomonadota</taxon>
        <taxon>Betaproteobacteria</taxon>
        <taxon>Burkholderiales</taxon>
        <taxon>Comamonadaceae</taxon>
        <taxon>Comamonas</taxon>
    </lineage>
</organism>
<dbReference type="EMBL" id="JACSQK010000006">
    <property type="protein sequence ID" value="MBD7961427.1"/>
    <property type="molecule type" value="Genomic_DNA"/>
</dbReference>
<dbReference type="InterPro" id="IPR000835">
    <property type="entry name" value="HTH_MarR-typ"/>
</dbReference>
<accession>A0ABR8SD98</accession>
<protein>
    <submittedName>
        <fullName evidence="5">Winged helix DNA-binding protein</fullName>
    </submittedName>
</protein>
<evidence type="ECO:0000256" key="2">
    <source>
        <dbReference type="ARBA" id="ARBA00023125"/>
    </source>
</evidence>
<dbReference type="PANTHER" id="PTHR42756:SF1">
    <property type="entry name" value="TRANSCRIPTIONAL REPRESSOR OF EMRAB OPERON"/>
    <property type="match status" value="1"/>
</dbReference>
<evidence type="ECO:0000313" key="5">
    <source>
        <dbReference type="EMBL" id="MBD7961427.1"/>
    </source>
</evidence>
<dbReference type="SMART" id="SM00347">
    <property type="entry name" value="HTH_MARR"/>
    <property type="match status" value="1"/>
</dbReference>
<evidence type="ECO:0000256" key="1">
    <source>
        <dbReference type="ARBA" id="ARBA00023015"/>
    </source>
</evidence>
<dbReference type="SUPFAM" id="SSF46785">
    <property type="entry name" value="Winged helix' DNA-binding domain"/>
    <property type="match status" value="1"/>
</dbReference>
<dbReference type="PROSITE" id="PS50995">
    <property type="entry name" value="HTH_MARR_2"/>
    <property type="match status" value="1"/>
</dbReference>
<dbReference type="RefSeq" id="WP_191723827.1">
    <property type="nucleotide sequence ID" value="NZ_JACSQK010000006.1"/>
</dbReference>
<keyword evidence="2 5" id="KW-0238">DNA-binding</keyword>